<proteinExistence type="predicted"/>
<dbReference type="PATRIC" id="fig|1150469.3.peg.2710"/>
<evidence type="ECO:0000313" key="2">
    <source>
        <dbReference type="EMBL" id="CCG09019.1"/>
    </source>
</evidence>
<feature type="domain" description="Transposase InsH N-terminal" evidence="1">
    <location>
        <begin position="6"/>
        <end position="36"/>
    </location>
</feature>
<organism evidence="2 3">
    <name type="scientific">Pararhodospirillum photometricum DSM 122</name>
    <dbReference type="NCBI Taxonomy" id="1150469"/>
    <lineage>
        <taxon>Bacteria</taxon>
        <taxon>Pseudomonadati</taxon>
        <taxon>Pseudomonadota</taxon>
        <taxon>Alphaproteobacteria</taxon>
        <taxon>Rhodospirillales</taxon>
        <taxon>Rhodospirillaceae</taxon>
        <taxon>Pararhodospirillum</taxon>
    </lineage>
</organism>
<keyword evidence="3" id="KW-1185">Reference proteome</keyword>
<sequence length="46" mass="5287">MVPELMINDRLTFKRFLGLGLADKAPDAKTIWLFRETLTEAKIVSH</sequence>
<evidence type="ECO:0000313" key="3">
    <source>
        <dbReference type="Proteomes" id="UP000033220"/>
    </source>
</evidence>
<reference evidence="2 3" key="1">
    <citation type="submission" date="2012-02" db="EMBL/GenBank/DDBJ databases">
        <title>Shotgun genome sequence of Phaeospirillum photometricum DSM 122.</title>
        <authorList>
            <person name="Duquesne K."/>
            <person name="Sturgis J."/>
        </authorList>
    </citation>
    <scope>NUCLEOTIDE SEQUENCE [LARGE SCALE GENOMIC DNA]</scope>
    <source>
        <strain evidence="3">DSM122</strain>
    </source>
</reference>
<dbReference type="HOGENOM" id="CLU_3188364_0_0_5"/>
<dbReference type="Pfam" id="PF05598">
    <property type="entry name" value="DUF772"/>
    <property type="match status" value="1"/>
</dbReference>
<protein>
    <submittedName>
        <fullName evidence="2">Transposase (Class II)</fullName>
    </submittedName>
</protein>
<dbReference type="InterPro" id="IPR008490">
    <property type="entry name" value="Transposase_InsH_N"/>
</dbReference>
<evidence type="ECO:0000259" key="1">
    <source>
        <dbReference type="Pfam" id="PF05598"/>
    </source>
</evidence>
<dbReference type="EMBL" id="HE663493">
    <property type="protein sequence ID" value="CCG09019.1"/>
    <property type="molecule type" value="Genomic_DNA"/>
</dbReference>
<dbReference type="AlphaFoldDB" id="H6SM04"/>
<name>H6SM04_PARPM</name>
<dbReference type="Proteomes" id="UP000033220">
    <property type="component" value="Chromosome DSM 122"/>
</dbReference>
<gene>
    <name evidence="2" type="ORF">RSPPHO_02393</name>
</gene>
<dbReference type="KEGG" id="rpm:RSPPHO_02393"/>
<accession>H6SM04</accession>
<dbReference type="eggNOG" id="COG3039">
    <property type="taxonomic scope" value="Bacteria"/>
</dbReference>